<gene>
    <name evidence="1" type="ORF">WCU84_04220</name>
</gene>
<comment type="caution">
    <text evidence="1">The sequence shown here is derived from an EMBL/GenBank/DDBJ whole genome shotgun (WGS) entry which is preliminary data.</text>
</comment>
<name>A0ABU8JJC9_DICCH</name>
<protein>
    <submittedName>
        <fullName evidence="1">Uncharacterized protein</fullName>
    </submittedName>
</protein>
<dbReference type="Proteomes" id="UP001359469">
    <property type="component" value="Unassembled WGS sequence"/>
</dbReference>
<keyword evidence="2" id="KW-1185">Reference proteome</keyword>
<dbReference type="RefSeq" id="WP_336729016.1">
    <property type="nucleotide sequence ID" value="NZ_JBBBOO010000002.1"/>
</dbReference>
<sequence>MDISMPLQYSIKITFDENLLDRPERVFEAMGFYVRGFNGLQAEFIKGFDGEISVQSGLRKTRDGSLIADIVHSIHDKSKQLSLKTIFDSVFYGLEGAISTVGKIDSEGDLKNFTEKVYENLAANDDVICGCDANQYEVAKNLKLIYEGSQKLAPTDSTAFGVNDEFQQISKKFSFPRTPDELFENNVVSFPSKELLTIKRPDYVGNSQWEFQSSKRKSKIVKAKILDEKWLAKWRDHKVIFWPGDALLVRLVNKQITNNQSRAKVIKDEIIEVLEVIPQAEIEQTILDLSNE</sequence>
<accession>A0ABU8JJC9</accession>
<evidence type="ECO:0000313" key="1">
    <source>
        <dbReference type="EMBL" id="MEI7062881.1"/>
    </source>
</evidence>
<organism evidence="1 2">
    <name type="scientific">Dickeya chrysanthemi</name>
    <name type="common">Pectobacterium chrysanthemi</name>
    <name type="synonym">Erwinia chrysanthemi</name>
    <dbReference type="NCBI Taxonomy" id="556"/>
    <lineage>
        <taxon>Bacteria</taxon>
        <taxon>Pseudomonadati</taxon>
        <taxon>Pseudomonadota</taxon>
        <taxon>Gammaproteobacteria</taxon>
        <taxon>Enterobacterales</taxon>
        <taxon>Pectobacteriaceae</taxon>
        <taxon>Dickeya</taxon>
    </lineage>
</organism>
<proteinExistence type="predicted"/>
<evidence type="ECO:0000313" key="2">
    <source>
        <dbReference type="Proteomes" id="UP001359469"/>
    </source>
</evidence>
<reference evidence="1 2" key="1">
    <citation type="submission" date="2024-03" db="EMBL/GenBank/DDBJ databases">
        <title>Analysis of soft rot Pectobacteriaceae population diversity in US potato growing regions between 2016 and 2022.</title>
        <authorList>
            <person name="Ma X."/>
            <person name="Zhang X."/>
            <person name="Stodghill P."/>
            <person name="Rioux R."/>
            <person name="Babler B."/>
            <person name="Shrestha S."/>
            <person name="Babler B."/>
            <person name="Rivedal H."/>
            <person name="Frost K."/>
            <person name="Hao J."/>
            <person name="Secor G."/>
            <person name="Swingle B."/>
        </authorList>
    </citation>
    <scope>NUCLEOTIDE SEQUENCE [LARGE SCALE GENOMIC DNA]</scope>
    <source>
        <strain evidence="1 2">SR64</strain>
    </source>
</reference>
<dbReference type="EMBL" id="JBBBOO010000002">
    <property type="protein sequence ID" value="MEI7062881.1"/>
    <property type="molecule type" value="Genomic_DNA"/>
</dbReference>